<organism evidence="3 4">
    <name type="scientific">Haloechinothrix salitolerans</name>
    <dbReference type="NCBI Taxonomy" id="926830"/>
    <lineage>
        <taxon>Bacteria</taxon>
        <taxon>Bacillati</taxon>
        <taxon>Actinomycetota</taxon>
        <taxon>Actinomycetes</taxon>
        <taxon>Pseudonocardiales</taxon>
        <taxon>Pseudonocardiaceae</taxon>
        <taxon>Haloechinothrix</taxon>
    </lineage>
</organism>
<dbReference type="Pfam" id="PF00561">
    <property type="entry name" value="Abhydrolase_1"/>
    <property type="match status" value="1"/>
</dbReference>
<evidence type="ECO:0000256" key="1">
    <source>
        <dbReference type="ARBA" id="ARBA00022801"/>
    </source>
</evidence>
<dbReference type="Gene3D" id="3.40.50.1820">
    <property type="entry name" value="alpha/beta hydrolase"/>
    <property type="match status" value="1"/>
</dbReference>
<dbReference type="RefSeq" id="WP_345400176.1">
    <property type="nucleotide sequence ID" value="NZ_BAABLA010000097.1"/>
</dbReference>
<keyword evidence="1 3" id="KW-0378">Hydrolase</keyword>
<evidence type="ECO:0000313" key="4">
    <source>
        <dbReference type="Proteomes" id="UP001596337"/>
    </source>
</evidence>
<evidence type="ECO:0000313" key="3">
    <source>
        <dbReference type="EMBL" id="MFC6871160.1"/>
    </source>
</evidence>
<sequence>MPQPREITVDLPALTVAALEWGPDDGPLALCLHGFPDTAWTWRHLGPVLAERGWRVVAPFTRGYAPTGPAPDGDYRVGALITDALDLGRALGVDDRAVLVGHDWGALTSYGATAHEPRMFRRNVAMAVPPITAISETARANWRISGSQVLRSWYTLFNQLPAVPERVFDPLVRLLWRRWSPGYDATDDLALLAKALPDRAHRTAALTYYRHTLLPRGTSRRYDAAHRDWQRPPQVPTLYLHGADDGCMSPGFAEHAQRHLPAGSEVDVVANAGHFFHLEKPNDVNEPFSS</sequence>
<dbReference type="GO" id="GO:0016787">
    <property type="term" value="F:hydrolase activity"/>
    <property type="evidence" value="ECO:0007669"/>
    <property type="project" value="UniProtKB-KW"/>
</dbReference>
<protein>
    <submittedName>
        <fullName evidence="3">Alpha/beta fold hydrolase</fullName>
    </submittedName>
</protein>
<name>A0ABW2C9G3_9PSEU</name>
<dbReference type="EMBL" id="JBHSXX010000001">
    <property type="protein sequence ID" value="MFC6871160.1"/>
    <property type="molecule type" value="Genomic_DNA"/>
</dbReference>
<dbReference type="PANTHER" id="PTHR43329">
    <property type="entry name" value="EPOXIDE HYDROLASE"/>
    <property type="match status" value="1"/>
</dbReference>
<dbReference type="InterPro" id="IPR000073">
    <property type="entry name" value="AB_hydrolase_1"/>
</dbReference>
<dbReference type="Proteomes" id="UP001596337">
    <property type="component" value="Unassembled WGS sequence"/>
</dbReference>
<comment type="caution">
    <text evidence="3">The sequence shown here is derived from an EMBL/GenBank/DDBJ whole genome shotgun (WGS) entry which is preliminary data.</text>
</comment>
<reference evidence="4" key="1">
    <citation type="journal article" date="2019" name="Int. J. Syst. Evol. Microbiol.">
        <title>The Global Catalogue of Microorganisms (GCM) 10K type strain sequencing project: providing services to taxonomists for standard genome sequencing and annotation.</title>
        <authorList>
            <consortium name="The Broad Institute Genomics Platform"/>
            <consortium name="The Broad Institute Genome Sequencing Center for Infectious Disease"/>
            <person name="Wu L."/>
            <person name="Ma J."/>
        </authorList>
    </citation>
    <scope>NUCLEOTIDE SEQUENCE [LARGE SCALE GENOMIC DNA]</scope>
    <source>
        <strain evidence="4">KCTC 32255</strain>
    </source>
</reference>
<feature type="domain" description="AB hydrolase-1" evidence="2">
    <location>
        <begin position="30"/>
        <end position="281"/>
    </location>
</feature>
<gene>
    <name evidence="3" type="ORF">ACFQGD_28960</name>
</gene>
<dbReference type="SUPFAM" id="SSF53474">
    <property type="entry name" value="alpha/beta-Hydrolases"/>
    <property type="match status" value="1"/>
</dbReference>
<proteinExistence type="predicted"/>
<dbReference type="PRINTS" id="PR00412">
    <property type="entry name" value="EPOXHYDRLASE"/>
</dbReference>
<accession>A0ABW2C9G3</accession>
<dbReference type="InterPro" id="IPR000639">
    <property type="entry name" value="Epox_hydrolase-like"/>
</dbReference>
<dbReference type="InterPro" id="IPR029058">
    <property type="entry name" value="AB_hydrolase_fold"/>
</dbReference>
<keyword evidence="4" id="KW-1185">Reference proteome</keyword>
<evidence type="ECO:0000259" key="2">
    <source>
        <dbReference type="Pfam" id="PF00561"/>
    </source>
</evidence>